<proteinExistence type="predicted"/>
<dbReference type="EMBL" id="JAADJG010001223">
    <property type="protein sequence ID" value="KAF4420549.1"/>
    <property type="molecule type" value="Genomic_DNA"/>
</dbReference>
<dbReference type="SUPFAM" id="SSF53474">
    <property type="entry name" value="alpha/beta-Hydrolases"/>
    <property type="match status" value="1"/>
</dbReference>
<dbReference type="OrthoDB" id="408373at2759"/>
<sequence>MSSRPVLVFIPGSWHKPTCYRKVIQILQDQHNLKCVAVTLPSTQGDPNATFKDDFYAARDAITSETTQGRNVIVISHSYGGMVGNSAVRGLTRPKSATITSSNLSNTDTRTKKPDTGYVEALVLIASGHTITGFTFMDPFLGIAPPAWRVDKETGYATLVADPREFFYHDLPEDEANYWVDQLTTQSLKSLFEGGEYSYAGWVDIPSWYIGTIEDRGLPVTVQRMGVSMARSHGAVVHHTELKSSHSPFLSMPDDVVEVILDAVEAAGSGTSQVDLTSVLGAKKAEKYSAAMVRLTSPTTWPRFGVPLLVGRIVGYSLQVFMCLRRLWSRK</sequence>
<dbReference type="InterPro" id="IPR029058">
    <property type="entry name" value="AB_hydrolase_fold"/>
</dbReference>
<feature type="domain" description="AB hydrolase-1" evidence="1">
    <location>
        <begin position="7"/>
        <end position="258"/>
    </location>
</feature>
<accession>A0A8H4JDP0</accession>
<evidence type="ECO:0000313" key="2">
    <source>
        <dbReference type="EMBL" id="KAF4420549.1"/>
    </source>
</evidence>
<reference evidence="2" key="1">
    <citation type="submission" date="2020-01" db="EMBL/GenBank/DDBJ databases">
        <title>Identification and distribution of gene clusters putatively required for synthesis of sphingolipid metabolism inhibitors in phylogenetically diverse species of the filamentous fungus Fusarium.</title>
        <authorList>
            <person name="Kim H.-S."/>
            <person name="Busman M."/>
            <person name="Brown D.W."/>
            <person name="Divon H."/>
            <person name="Uhlig S."/>
            <person name="Proctor R.H."/>
        </authorList>
    </citation>
    <scope>NUCLEOTIDE SEQUENCE</scope>
    <source>
        <strain evidence="2">NRRL 53441</strain>
    </source>
</reference>
<dbReference type="InterPro" id="IPR052897">
    <property type="entry name" value="Sec-Metab_Biosynth_Hydrolase"/>
</dbReference>
<name>A0A8H4JDP0_9HYPO</name>
<dbReference type="Pfam" id="PF12697">
    <property type="entry name" value="Abhydrolase_6"/>
    <property type="match status" value="1"/>
</dbReference>
<evidence type="ECO:0000259" key="1">
    <source>
        <dbReference type="Pfam" id="PF12697"/>
    </source>
</evidence>
<keyword evidence="3" id="KW-1185">Reference proteome</keyword>
<dbReference type="PANTHER" id="PTHR37017">
    <property type="entry name" value="AB HYDROLASE-1 DOMAIN-CONTAINING PROTEIN-RELATED"/>
    <property type="match status" value="1"/>
</dbReference>
<dbReference type="InterPro" id="IPR000073">
    <property type="entry name" value="AB_hydrolase_1"/>
</dbReference>
<dbReference type="Proteomes" id="UP000605986">
    <property type="component" value="Unassembled WGS sequence"/>
</dbReference>
<dbReference type="PANTHER" id="PTHR37017:SF3">
    <property type="entry name" value="AB HYDROLASE-1 DOMAIN-CONTAINING PROTEIN"/>
    <property type="match status" value="1"/>
</dbReference>
<protein>
    <recommendedName>
        <fullName evidence="1">AB hydrolase-1 domain-containing protein</fullName>
    </recommendedName>
</protein>
<organism evidence="2 3">
    <name type="scientific">Fusarium austroafricanum</name>
    <dbReference type="NCBI Taxonomy" id="2364996"/>
    <lineage>
        <taxon>Eukaryota</taxon>
        <taxon>Fungi</taxon>
        <taxon>Dikarya</taxon>
        <taxon>Ascomycota</taxon>
        <taxon>Pezizomycotina</taxon>
        <taxon>Sordariomycetes</taxon>
        <taxon>Hypocreomycetidae</taxon>
        <taxon>Hypocreales</taxon>
        <taxon>Nectriaceae</taxon>
        <taxon>Fusarium</taxon>
        <taxon>Fusarium concolor species complex</taxon>
    </lineage>
</organism>
<evidence type="ECO:0000313" key="3">
    <source>
        <dbReference type="Proteomes" id="UP000605986"/>
    </source>
</evidence>
<dbReference type="AlphaFoldDB" id="A0A8H4JDP0"/>
<gene>
    <name evidence="2" type="ORF">F53441_14382</name>
</gene>
<dbReference type="Gene3D" id="3.40.50.1820">
    <property type="entry name" value="alpha/beta hydrolase"/>
    <property type="match status" value="1"/>
</dbReference>
<comment type="caution">
    <text evidence="2">The sequence shown here is derived from an EMBL/GenBank/DDBJ whole genome shotgun (WGS) entry which is preliminary data.</text>
</comment>